<keyword evidence="3" id="KW-1185">Reference proteome</keyword>
<feature type="chain" id="PRO_5040739069" evidence="1">
    <location>
        <begin position="30"/>
        <end position="391"/>
    </location>
</feature>
<evidence type="ECO:0000313" key="3">
    <source>
        <dbReference type="Proteomes" id="UP001149140"/>
    </source>
</evidence>
<evidence type="ECO:0000256" key="1">
    <source>
        <dbReference type="SAM" id="SignalP"/>
    </source>
</evidence>
<accession>A0A9X3MYK4</accession>
<dbReference type="RefSeq" id="WP_270042974.1">
    <property type="nucleotide sequence ID" value="NZ_JAPDOD010000027.1"/>
</dbReference>
<dbReference type="Proteomes" id="UP001149140">
    <property type="component" value="Unassembled WGS sequence"/>
</dbReference>
<dbReference type="InterPro" id="IPR006311">
    <property type="entry name" value="TAT_signal"/>
</dbReference>
<feature type="signal peptide" evidence="1">
    <location>
        <begin position="1"/>
        <end position="29"/>
    </location>
</feature>
<dbReference type="Gene3D" id="2.160.20.10">
    <property type="entry name" value="Single-stranded right-handed beta-helix, Pectin lyase-like"/>
    <property type="match status" value="1"/>
</dbReference>
<comment type="caution">
    <text evidence="2">The sequence shown here is derived from an EMBL/GenBank/DDBJ whole genome shotgun (WGS) entry which is preliminary data.</text>
</comment>
<dbReference type="AlphaFoldDB" id="A0A9X3MYK4"/>
<sequence length="391" mass="38835">MSTLSLRALLAAAAVFLSAGAFLAPAAHAQATRTWVSGVGDDANPCSRTAPCKTFAGSISKTAAGGEINVLDPGGFGAVTITKAITIDASSVEAGILISGSAGVIVNAGVNDNVTLKGLDFNGVNPGTGCPYATTGVRVLQAGSVRIEDSKMERMQKAVEILPTSPVDVFMNHVDISNSCTNGVRVAPAAGGSATVAIQDSTISNSGTALSVADNGKAWLTRSTLFANALGYELLGTGVINDYGDNRLIGNTADGTPTKNLATVVNAAVPGPAGPEGPQGVPGVAGPIGPQGEPALKLLLASSQSSLALKAGKAVTLSYASTAAAKSTLTITKGKKQIATVTGSSKAGANTIKWNGKAGKKAAAAGAYKLTLSAQGTDGQKATTTVSLKLK</sequence>
<evidence type="ECO:0000313" key="2">
    <source>
        <dbReference type="EMBL" id="MDA0163728.1"/>
    </source>
</evidence>
<reference evidence="2" key="1">
    <citation type="submission" date="2022-10" db="EMBL/GenBank/DDBJ databases">
        <title>The WGS of Solirubrobacter ginsenosidimutans DSM 21036.</title>
        <authorList>
            <person name="Jiang Z."/>
        </authorList>
    </citation>
    <scope>NUCLEOTIDE SEQUENCE</scope>
    <source>
        <strain evidence="2">DSM 21036</strain>
    </source>
</reference>
<organism evidence="2 3">
    <name type="scientific">Solirubrobacter ginsenosidimutans</name>
    <dbReference type="NCBI Taxonomy" id="490573"/>
    <lineage>
        <taxon>Bacteria</taxon>
        <taxon>Bacillati</taxon>
        <taxon>Actinomycetota</taxon>
        <taxon>Thermoleophilia</taxon>
        <taxon>Solirubrobacterales</taxon>
        <taxon>Solirubrobacteraceae</taxon>
        <taxon>Solirubrobacter</taxon>
    </lineage>
</organism>
<dbReference type="InterPro" id="IPR012334">
    <property type="entry name" value="Pectin_lyas_fold"/>
</dbReference>
<dbReference type="PROSITE" id="PS51318">
    <property type="entry name" value="TAT"/>
    <property type="match status" value="1"/>
</dbReference>
<dbReference type="SUPFAM" id="SSF51126">
    <property type="entry name" value="Pectin lyase-like"/>
    <property type="match status" value="1"/>
</dbReference>
<gene>
    <name evidence="2" type="ORF">OM076_25890</name>
</gene>
<keyword evidence="2" id="KW-0176">Collagen</keyword>
<keyword evidence="1" id="KW-0732">Signal</keyword>
<name>A0A9X3MYK4_9ACTN</name>
<dbReference type="InterPro" id="IPR011050">
    <property type="entry name" value="Pectin_lyase_fold/virulence"/>
</dbReference>
<dbReference type="Gene3D" id="1.20.5.320">
    <property type="entry name" value="6-Phosphogluconate Dehydrogenase, domain 3"/>
    <property type="match status" value="1"/>
</dbReference>
<protein>
    <submittedName>
        <fullName evidence="2">Collagen-like protein</fullName>
    </submittedName>
</protein>
<proteinExistence type="predicted"/>
<dbReference type="EMBL" id="JAPDOD010000027">
    <property type="protein sequence ID" value="MDA0163728.1"/>
    <property type="molecule type" value="Genomic_DNA"/>
</dbReference>